<evidence type="ECO:0000313" key="7">
    <source>
        <dbReference type="EMBL" id="MSS77579.1"/>
    </source>
</evidence>
<keyword evidence="8" id="KW-1185">Reference proteome</keyword>
<evidence type="ECO:0000259" key="6">
    <source>
        <dbReference type="SMART" id="SM00470"/>
    </source>
</evidence>
<dbReference type="FunFam" id="3.90.1530.30:FF:000001">
    <property type="entry name" value="Chromosome partitioning protein ParB"/>
    <property type="match status" value="1"/>
</dbReference>
<feature type="coiled-coil region" evidence="5">
    <location>
        <begin position="199"/>
        <end position="226"/>
    </location>
</feature>
<dbReference type="Pfam" id="PF17762">
    <property type="entry name" value="HTH_ParB"/>
    <property type="match status" value="1"/>
</dbReference>
<dbReference type="EMBL" id="VULQ01000003">
    <property type="protein sequence ID" value="MSS77579.1"/>
    <property type="molecule type" value="Genomic_DNA"/>
</dbReference>
<dbReference type="InterPro" id="IPR036086">
    <property type="entry name" value="ParB/Sulfiredoxin_sf"/>
</dbReference>
<dbReference type="NCBIfam" id="TIGR00180">
    <property type="entry name" value="parB_part"/>
    <property type="match status" value="1"/>
</dbReference>
<evidence type="ECO:0000256" key="4">
    <source>
        <dbReference type="ARBA" id="ARBA00023125"/>
    </source>
</evidence>
<accession>A0A6N7VV44</accession>
<organism evidence="7 8">
    <name type="scientific">Anaerococcus porci</name>
    <dbReference type="NCBI Taxonomy" id="2652269"/>
    <lineage>
        <taxon>Bacteria</taxon>
        <taxon>Bacillati</taxon>
        <taxon>Bacillota</taxon>
        <taxon>Tissierellia</taxon>
        <taxon>Tissierellales</taxon>
        <taxon>Peptoniphilaceae</taxon>
        <taxon>Anaerococcus</taxon>
    </lineage>
</organism>
<dbReference type="AlphaFoldDB" id="A0A6N7VV44"/>
<sequence length="284" mass="32948">MTRKTLGRGLGSLIPENNKKNKTVVKIPMEKIIRREDQPRKSFDTKALEGLSQSIEQYGLLNPIVLRKNGNKYEIIAGERRFRASKLLGHTEIDAIIKNVDNKDIDILSIVENVQREDLTALEEANAYNELIKNYGLKQDEIGKTVGKSRSYIANTLRLLKLDENSKKELEEGNITSSQARTLLSIKDKNERSKSLDDFKNKKTNIRNVEKKNKNKRKENLDIKEDKLDKILFEDFEEKFINLLDSKVEIKKQNNTYKVSIDCFSIEDIERLYWSIKNGREEVD</sequence>
<dbReference type="FunFam" id="1.10.10.2830:FF:000001">
    <property type="entry name" value="Chromosome partitioning protein ParB"/>
    <property type="match status" value="1"/>
</dbReference>
<dbReference type="InterPro" id="IPR050336">
    <property type="entry name" value="Chromosome_partition/occlusion"/>
</dbReference>
<keyword evidence="5" id="KW-0175">Coiled coil</keyword>
<dbReference type="PANTHER" id="PTHR33375:SF1">
    <property type="entry name" value="CHROMOSOME-PARTITIONING PROTEIN PARB-RELATED"/>
    <property type="match status" value="1"/>
</dbReference>
<dbReference type="InterPro" id="IPR041468">
    <property type="entry name" value="HTH_ParB/Spo0J"/>
</dbReference>
<feature type="domain" description="ParB-like N-terminal" evidence="6">
    <location>
        <begin position="25"/>
        <end position="114"/>
    </location>
</feature>
<reference evidence="7 8" key="1">
    <citation type="submission" date="2019-08" db="EMBL/GenBank/DDBJ databases">
        <title>In-depth cultivation of the pig gut microbiome towards novel bacterial diversity and tailored functional studies.</title>
        <authorList>
            <person name="Wylensek D."/>
            <person name="Hitch T.C.A."/>
            <person name="Clavel T."/>
        </authorList>
    </citation>
    <scope>NUCLEOTIDE SEQUENCE [LARGE SCALE GENOMIC DNA]</scope>
    <source>
        <strain evidence="7 8">WCA-380-WT-2B</strain>
    </source>
</reference>
<dbReference type="Gene3D" id="1.10.10.2830">
    <property type="match status" value="1"/>
</dbReference>
<protein>
    <submittedName>
        <fullName evidence="7">ParB/RepB/Spo0J family partition protein</fullName>
    </submittedName>
</protein>
<dbReference type="Pfam" id="PF02195">
    <property type="entry name" value="ParB_N"/>
    <property type="match status" value="1"/>
</dbReference>
<dbReference type="InterPro" id="IPR003115">
    <property type="entry name" value="ParB_N"/>
</dbReference>
<evidence type="ECO:0000313" key="8">
    <source>
        <dbReference type="Proteomes" id="UP000441925"/>
    </source>
</evidence>
<keyword evidence="3" id="KW-0159">Chromosome partition</keyword>
<dbReference type="Proteomes" id="UP000441925">
    <property type="component" value="Unassembled WGS sequence"/>
</dbReference>
<keyword evidence="4" id="KW-0238">DNA-binding</keyword>
<evidence type="ECO:0000256" key="1">
    <source>
        <dbReference type="ARBA" id="ARBA00004453"/>
    </source>
</evidence>
<evidence type="ECO:0000256" key="3">
    <source>
        <dbReference type="ARBA" id="ARBA00022829"/>
    </source>
</evidence>
<gene>
    <name evidence="7" type="ORF">FYJ26_04005</name>
</gene>
<dbReference type="GO" id="GO:0005694">
    <property type="term" value="C:chromosome"/>
    <property type="evidence" value="ECO:0007669"/>
    <property type="project" value="TreeGrafter"/>
</dbReference>
<dbReference type="Gene3D" id="3.90.1530.30">
    <property type="match status" value="1"/>
</dbReference>
<evidence type="ECO:0000256" key="5">
    <source>
        <dbReference type="SAM" id="Coils"/>
    </source>
</evidence>
<evidence type="ECO:0000256" key="2">
    <source>
        <dbReference type="ARBA" id="ARBA00006295"/>
    </source>
</evidence>
<dbReference type="SUPFAM" id="SSF110849">
    <property type="entry name" value="ParB/Sulfiredoxin"/>
    <property type="match status" value="1"/>
</dbReference>
<dbReference type="GO" id="GO:0009295">
    <property type="term" value="C:nucleoid"/>
    <property type="evidence" value="ECO:0007669"/>
    <property type="project" value="UniProtKB-SubCell"/>
</dbReference>
<name>A0A6N7VV44_9FIRM</name>
<comment type="subcellular location">
    <subcellularLocation>
        <location evidence="1">Cytoplasm</location>
        <location evidence="1">Nucleoid</location>
    </subcellularLocation>
</comment>
<dbReference type="PANTHER" id="PTHR33375">
    <property type="entry name" value="CHROMOSOME-PARTITIONING PROTEIN PARB-RELATED"/>
    <property type="match status" value="1"/>
</dbReference>
<dbReference type="CDD" id="cd16393">
    <property type="entry name" value="SPO0J_N"/>
    <property type="match status" value="1"/>
</dbReference>
<comment type="similarity">
    <text evidence="2">Belongs to the ParB family.</text>
</comment>
<dbReference type="GO" id="GO:0003677">
    <property type="term" value="F:DNA binding"/>
    <property type="evidence" value="ECO:0007669"/>
    <property type="project" value="UniProtKB-KW"/>
</dbReference>
<dbReference type="RefSeq" id="WP_154539843.1">
    <property type="nucleotide sequence ID" value="NZ_JAXDSU010000019.1"/>
</dbReference>
<comment type="caution">
    <text evidence="7">The sequence shown here is derived from an EMBL/GenBank/DDBJ whole genome shotgun (WGS) entry which is preliminary data.</text>
</comment>
<proteinExistence type="inferred from homology"/>
<dbReference type="InterPro" id="IPR004437">
    <property type="entry name" value="ParB/RepB/Spo0J"/>
</dbReference>
<dbReference type="GO" id="GO:0007059">
    <property type="term" value="P:chromosome segregation"/>
    <property type="evidence" value="ECO:0007669"/>
    <property type="project" value="UniProtKB-KW"/>
</dbReference>
<dbReference type="SMART" id="SM00470">
    <property type="entry name" value="ParB"/>
    <property type="match status" value="1"/>
</dbReference>